<accession>A0A0S7BPW1</accession>
<reference evidence="3" key="1">
    <citation type="journal article" date="2015" name="Genome Announc.">
        <title>Draft Genome Sequence of Bacteroidales Strain TBC1, a Novel Isolate from a Methanogenic Wastewater Treatment System.</title>
        <authorList>
            <person name="Tourlousse D.M."/>
            <person name="Matsuura N."/>
            <person name="Sun L."/>
            <person name="Toyonaga M."/>
            <person name="Kuroda K."/>
            <person name="Ohashi A."/>
            <person name="Cruz R."/>
            <person name="Yamaguchi T."/>
            <person name="Sekiguchi Y."/>
        </authorList>
    </citation>
    <scope>NUCLEOTIDE SEQUENCE [LARGE SCALE GENOMIC DNA]</scope>
    <source>
        <strain evidence="3">TBC1</strain>
    </source>
</reference>
<feature type="transmembrane region" description="Helical" evidence="1">
    <location>
        <begin position="255"/>
        <end position="275"/>
    </location>
</feature>
<keyword evidence="2" id="KW-0732">Signal</keyword>
<feature type="signal peptide" evidence="2">
    <location>
        <begin position="1"/>
        <end position="25"/>
    </location>
</feature>
<dbReference type="STRING" id="1678841.TBC1_11334"/>
<dbReference type="AlphaFoldDB" id="A0A0S7BPW1"/>
<dbReference type="RefSeq" id="WP_062037545.1">
    <property type="nucleotide sequence ID" value="NZ_DF968182.1"/>
</dbReference>
<evidence type="ECO:0000256" key="2">
    <source>
        <dbReference type="SAM" id="SignalP"/>
    </source>
</evidence>
<organism evidence="3">
    <name type="scientific">Lentimicrobium saccharophilum</name>
    <dbReference type="NCBI Taxonomy" id="1678841"/>
    <lineage>
        <taxon>Bacteria</taxon>
        <taxon>Pseudomonadati</taxon>
        <taxon>Bacteroidota</taxon>
        <taxon>Bacteroidia</taxon>
        <taxon>Bacteroidales</taxon>
        <taxon>Lentimicrobiaceae</taxon>
        <taxon>Lentimicrobium</taxon>
    </lineage>
</organism>
<dbReference type="Proteomes" id="UP000053091">
    <property type="component" value="Unassembled WGS sequence"/>
</dbReference>
<keyword evidence="1" id="KW-1133">Transmembrane helix</keyword>
<dbReference type="EMBL" id="DF968182">
    <property type="protein sequence ID" value="GAP42205.1"/>
    <property type="molecule type" value="Genomic_DNA"/>
</dbReference>
<keyword evidence="1" id="KW-0472">Membrane</keyword>
<name>A0A0S7BPW1_9BACT</name>
<keyword evidence="1" id="KW-0812">Transmembrane</keyword>
<proteinExistence type="predicted"/>
<protein>
    <submittedName>
        <fullName evidence="3">Uncharacterized protein</fullName>
    </submittedName>
</protein>
<keyword evidence="4" id="KW-1185">Reference proteome</keyword>
<evidence type="ECO:0000313" key="4">
    <source>
        <dbReference type="Proteomes" id="UP000053091"/>
    </source>
</evidence>
<sequence length="301" mass="34111">MFIRSGLKLLVIFSMLFCISWQLTAQETKYVDSTAKVQSRKALKQREKNKVKVVPAPDLSDPAFIDYLPATLYMTSDDSINSNAFIRQNFTDQFVSLWEHPGRVYPASRVFAFRQNGKYYRACRMDARNSVFGELAVKGKMNLYYTRRLPQEAGLVEFVTSDPNSGGYRNFMIVQYQDRKRFEADYYYFVTFEDDSLQCIPVNDYAEFAGRYLKDTPDAYRMMMEFAVRRGGVAKVVAPLIAAGVVAASMLTTSLQAGLLVSAPFIAGGMGYSIWRKKKGYAKPGPEEMAGVIRAYNSGYE</sequence>
<gene>
    <name evidence="3" type="ORF">TBC1_11334</name>
</gene>
<evidence type="ECO:0000313" key="3">
    <source>
        <dbReference type="EMBL" id="GAP42205.1"/>
    </source>
</evidence>
<feature type="chain" id="PRO_5006633070" evidence="2">
    <location>
        <begin position="26"/>
        <end position="301"/>
    </location>
</feature>
<evidence type="ECO:0000256" key="1">
    <source>
        <dbReference type="SAM" id="Phobius"/>
    </source>
</evidence>